<keyword evidence="2" id="KW-1185">Reference proteome</keyword>
<dbReference type="EMBL" id="CASHSV030000615">
    <property type="protein sequence ID" value="CAJ2669367.1"/>
    <property type="molecule type" value="Genomic_DNA"/>
</dbReference>
<name>A0ACB0LIM8_TRIPR</name>
<accession>A0ACB0LIM8</accession>
<proteinExistence type="predicted"/>
<evidence type="ECO:0000313" key="2">
    <source>
        <dbReference type="Proteomes" id="UP001177021"/>
    </source>
</evidence>
<dbReference type="Proteomes" id="UP001177021">
    <property type="component" value="Unassembled WGS sequence"/>
</dbReference>
<comment type="caution">
    <text evidence="1">The sequence shown here is derived from an EMBL/GenBank/DDBJ whole genome shotgun (WGS) entry which is preliminary data.</text>
</comment>
<sequence length="826" mass="92567">MVCFFLPLFLLLLTQFPANICSLCNHLDNYALLQFKNSFVVNTSYEWWSPCYSNPSMKIESWNNGTDCCEWDGVTCNTVSGHVVGLDLSCNGLEGKLSPNSTIFQLKELRRLNLAFNDFLESPIYYRIGDLVSLTHLNLSSTRFGGKIPSTISHLSKLISLDLSGSMRLDLFTWKRLILNATNLRQLHLDDVDMSLIDGSSLSQLMNLSSSLVSLSLAQTGLQGNFPSNIISSPNLHELELSSNQNLSGQLPKFNSSTPLRYLDLSYTAFSGEIPYSIGKLKSLTQLTLTECYFDGLLPLSLGNLTQLTSLNLAGNNLKGEIPSSLSKLTHLTYLDLQVNNFSVSELGLSDNQLTGSIGEFSTYSLRYLSLSNNNIQGDFPNSIYKFQNLSDLSLSSTNLSGVVNFHQFSNLKELSFLDLSHNSFLSLNIDSADHILQNLGVLYLSSCNINKFPKFLARIQNLQELDLSNNKIQGKVPSWFHEKLLRTWKDIQHIDLSYNKLQGVLPIPPYGIQLFLLSNNYFTGDIAMSLCNASSLNVLNLAHNNLTGAIPQCLGTFPSLSVFDMHMNNLYGSIPRNFSKENSFQTIKLNGNRLEGTMPQSLARCTKLEVLDLGDNNIDDTFPNWLETLQELQNFREMMNVIDNKTGLQYMGVANYYNDSVVVTIKGNIPQSLSYLRNLEWLDLSRNKLRGEIPMALTKLNFLSFLNFSQNHLEGIIPNGQQFNTFGNDSYEGNTMLCGFPLSKSCKNDEDRSPYSTSNDDEESGFGWKTVVIGYGCGSVFGMLLGYNVFFNGKPQWLSRLVESIFSIRLKRTNNRAGANRRRIN</sequence>
<gene>
    <name evidence="1" type="ORF">MILVUS5_LOCUS33588</name>
</gene>
<reference evidence="1" key="1">
    <citation type="submission" date="2023-10" db="EMBL/GenBank/DDBJ databases">
        <authorList>
            <person name="Rodriguez Cubillos JULIANA M."/>
            <person name="De Vega J."/>
        </authorList>
    </citation>
    <scope>NUCLEOTIDE SEQUENCE</scope>
</reference>
<protein>
    <submittedName>
        <fullName evidence="1">Uncharacterized protein</fullName>
    </submittedName>
</protein>
<evidence type="ECO:0000313" key="1">
    <source>
        <dbReference type="EMBL" id="CAJ2669367.1"/>
    </source>
</evidence>
<organism evidence="1 2">
    <name type="scientific">Trifolium pratense</name>
    <name type="common">Red clover</name>
    <dbReference type="NCBI Taxonomy" id="57577"/>
    <lineage>
        <taxon>Eukaryota</taxon>
        <taxon>Viridiplantae</taxon>
        <taxon>Streptophyta</taxon>
        <taxon>Embryophyta</taxon>
        <taxon>Tracheophyta</taxon>
        <taxon>Spermatophyta</taxon>
        <taxon>Magnoliopsida</taxon>
        <taxon>eudicotyledons</taxon>
        <taxon>Gunneridae</taxon>
        <taxon>Pentapetalae</taxon>
        <taxon>rosids</taxon>
        <taxon>fabids</taxon>
        <taxon>Fabales</taxon>
        <taxon>Fabaceae</taxon>
        <taxon>Papilionoideae</taxon>
        <taxon>50 kb inversion clade</taxon>
        <taxon>NPAAA clade</taxon>
        <taxon>Hologalegina</taxon>
        <taxon>IRL clade</taxon>
        <taxon>Trifolieae</taxon>
        <taxon>Trifolium</taxon>
    </lineage>
</organism>